<dbReference type="SUPFAM" id="SSF50978">
    <property type="entry name" value="WD40 repeat-like"/>
    <property type="match status" value="1"/>
</dbReference>
<reference evidence="1" key="1">
    <citation type="submission" date="2021-02" db="EMBL/GenBank/DDBJ databases">
        <authorList>
            <person name="Nowell W R."/>
        </authorList>
    </citation>
    <scope>NUCLEOTIDE SEQUENCE</scope>
</reference>
<gene>
    <name evidence="1" type="ORF">JBS370_LOCUS27703</name>
</gene>
<dbReference type="Proteomes" id="UP000663836">
    <property type="component" value="Unassembled WGS sequence"/>
</dbReference>
<organism evidence="1 2">
    <name type="scientific">Rotaria sordida</name>
    <dbReference type="NCBI Taxonomy" id="392033"/>
    <lineage>
        <taxon>Eukaryota</taxon>
        <taxon>Metazoa</taxon>
        <taxon>Spiralia</taxon>
        <taxon>Gnathifera</taxon>
        <taxon>Rotifera</taxon>
        <taxon>Eurotatoria</taxon>
        <taxon>Bdelloidea</taxon>
        <taxon>Philodinida</taxon>
        <taxon>Philodinidae</taxon>
        <taxon>Rotaria</taxon>
    </lineage>
</organism>
<evidence type="ECO:0000313" key="2">
    <source>
        <dbReference type="Proteomes" id="UP000663836"/>
    </source>
</evidence>
<accession>A0A819QIV7</accession>
<proteinExistence type="predicted"/>
<dbReference type="InterPro" id="IPR036322">
    <property type="entry name" value="WD40_repeat_dom_sf"/>
</dbReference>
<evidence type="ECO:0000313" key="1">
    <source>
        <dbReference type="EMBL" id="CAF4026169.1"/>
    </source>
</evidence>
<protein>
    <submittedName>
        <fullName evidence="1">Uncharacterized protein</fullName>
    </submittedName>
</protein>
<dbReference type="EMBL" id="CAJOBD010005286">
    <property type="protein sequence ID" value="CAF4026169.1"/>
    <property type="molecule type" value="Genomic_DNA"/>
</dbReference>
<comment type="caution">
    <text evidence="1">The sequence shown here is derived from an EMBL/GenBank/DDBJ whole genome shotgun (WGS) entry which is preliminary data.</text>
</comment>
<feature type="non-terminal residue" evidence="1">
    <location>
        <position position="1"/>
    </location>
</feature>
<sequence>RPTDANNDPVVNLKLSDERHILVQTTNEDTHLFLYSINGYLIRTRKFEYHIVDMLLSDQYIILAVNDHSTSKEKTDSTSSNIARIIIKDMFEMTTIQATRLRIQINCIYLTKDSSHLLVSAKDGKLFVLTPEKKKKIPIFY</sequence>
<name>A0A819QIV7_9BILA</name>
<dbReference type="AlphaFoldDB" id="A0A819QIV7"/>